<evidence type="ECO:0000256" key="4">
    <source>
        <dbReference type="ARBA" id="ARBA00004669"/>
    </source>
</evidence>
<dbReference type="GO" id="GO:0032263">
    <property type="term" value="P:GMP salvage"/>
    <property type="evidence" value="ECO:0007669"/>
    <property type="project" value="TreeGrafter"/>
</dbReference>
<dbReference type="GO" id="GO:0052657">
    <property type="term" value="F:guanine phosphoribosyltransferase activity"/>
    <property type="evidence" value="ECO:0007669"/>
    <property type="project" value="UniProtKB-ARBA"/>
</dbReference>
<protein>
    <recommendedName>
        <fullName evidence="16">Hypoxanthine phosphoribosyltransferase</fullName>
        <ecNumber evidence="16">2.4.2.8</ecNumber>
    </recommendedName>
</protein>
<dbReference type="GO" id="GO:0046100">
    <property type="term" value="P:hypoxanthine metabolic process"/>
    <property type="evidence" value="ECO:0007669"/>
    <property type="project" value="TreeGrafter"/>
</dbReference>
<name>A0A498CTD8_9FIRM</name>
<dbReference type="Pfam" id="PF00156">
    <property type="entry name" value="Pribosyltran"/>
    <property type="match status" value="1"/>
</dbReference>
<dbReference type="Proteomes" id="UP000276301">
    <property type="component" value="Unassembled WGS sequence"/>
</dbReference>
<accession>A0A498CTD8</accession>
<comment type="function">
    <text evidence="2">Purine salvage pathway enzyme that catalyzes the transfer of the ribosyl-5-phosphate group from 5-phospho-alpha-D-ribose 1-diphosphate (PRPP) to the N9 position of the 6-oxopurines hypoxanthine and guanine to form the corresponding ribonucleotides IMP (inosine 5'-monophosphate) and GMP (guanosine 5'-monophosphate), with the release of PPi.</text>
</comment>
<dbReference type="EMBL" id="RCHT01000003">
    <property type="protein sequence ID" value="RLL13635.1"/>
    <property type="molecule type" value="Genomic_DNA"/>
</dbReference>
<dbReference type="CDD" id="cd06223">
    <property type="entry name" value="PRTases_typeI"/>
    <property type="match status" value="1"/>
</dbReference>
<evidence type="ECO:0000256" key="12">
    <source>
        <dbReference type="ARBA" id="ARBA00022741"/>
    </source>
</evidence>
<evidence type="ECO:0000256" key="6">
    <source>
        <dbReference type="ARBA" id="ARBA00008391"/>
    </source>
</evidence>
<dbReference type="UniPathway" id="UPA00591">
    <property type="reaction ID" value="UER00648"/>
</dbReference>
<evidence type="ECO:0000256" key="5">
    <source>
        <dbReference type="ARBA" id="ARBA00004676"/>
    </source>
</evidence>
<dbReference type="GO" id="GO:0006178">
    <property type="term" value="P:guanine salvage"/>
    <property type="evidence" value="ECO:0007669"/>
    <property type="project" value="TreeGrafter"/>
</dbReference>
<feature type="domain" description="Phosphoribosyltransferase" evidence="17">
    <location>
        <begin position="13"/>
        <end position="159"/>
    </location>
</feature>
<dbReference type="GO" id="GO:0032264">
    <property type="term" value="P:IMP salvage"/>
    <property type="evidence" value="ECO:0007669"/>
    <property type="project" value="UniProtKB-UniPathway"/>
</dbReference>
<dbReference type="GO" id="GO:0005829">
    <property type="term" value="C:cytosol"/>
    <property type="evidence" value="ECO:0007669"/>
    <property type="project" value="TreeGrafter"/>
</dbReference>
<dbReference type="Gene3D" id="3.40.50.2020">
    <property type="match status" value="1"/>
</dbReference>
<dbReference type="PANTHER" id="PTHR43340:SF1">
    <property type="entry name" value="HYPOXANTHINE PHOSPHORIBOSYLTRANSFERASE"/>
    <property type="match status" value="1"/>
</dbReference>
<dbReference type="EC" id="2.4.2.8" evidence="16"/>
<comment type="pathway">
    <text evidence="5">Purine metabolism; GMP biosynthesis via salvage pathway; GMP from guanine: step 1/1.</text>
</comment>
<keyword evidence="10 16" id="KW-0479">Metal-binding</keyword>
<evidence type="ECO:0000256" key="14">
    <source>
        <dbReference type="ARBA" id="ARBA00048811"/>
    </source>
</evidence>
<keyword evidence="7 16" id="KW-0963">Cytoplasm</keyword>
<dbReference type="AlphaFoldDB" id="A0A498CTD8"/>
<dbReference type="FunFam" id="3.40.50.2020:FF:000006">
    <property type="entry name" value="Hypoxanthine phosphoribosyltransferase"/>
    <property type="match status" value="1"/>
</dbReference>
<comment type="pathway">
    <text evidence="4 16">Purine metabolism; IMP biosynthesis via salvage pathway; IMP from hypoxanthine: step 1/1.</text>
</comment>
<evidence type="ECO:0000256" key="15">
    <source>
        <dbReference type="ARBA" id="ARBA00049402"/>
    </source>
</evidence>
<organism evidence="18 19">
    <name type="scientific">Anaerotruncus massiliensis</name>
    <name type="common">ex Liu et al. 2021</name>
    <dbReference type="NCBI Taxonomy" id="2321404"/>
    <lineage>
        <taxon>Bacteria</taxon>
        <taxon>Bacillati</taxon>
        <taxon>Bacillota</taxon>
        <taxon>Clostridia</taxon>
        <taxon>Eubacteriales</taxon>
        <taxon>Oscillospiraceae</taxon>
        <taxon>Anaerotruncus</taxon>
    </lineage>
</organism>
<dbReference type="GO" id="GO:0004422">
    <property type="term" value="F:hypoxanthine phosphoribosyltransferase activity"/>
    <property type="evidence" value="ECO:0007669"/>
    <property type="project" value="InterPro"/>
</dbReference>
<evidence type="ECO:0000256" key="10">
    <source>
        <dbReference type="ARBA" id="ARBA00022723"/>
    </source>
</evidence>
<dbReference type="NCBIfam" id="TIGR01203">
    <property type="entry name" value="HGPRTase"/>
    <property type="match status" value="1"/>
</dbReference>
<evidence type="ECO:0000256" key="9">
    <source>
        <dbReference type="ARBA" id="ARBA00022679"/>
    </source>
</evidence>
<comment type="similarity">
    <text evidence="6 16">Belongs to the purine/pyrimidine phosphoribosyltransferase family.</text>
</comment>
<dbReference type="InterPro" id="IPR029057">
    <property type="entry name" value="PRTase-like"/>
</dbReference>
<keyword evidence="8 16" id="KW-0328">Glycosyltransferase</keyword>
<evidence type="ECO:0000256" key="11">
    <source>
        <dbReference type="ARBA" id="ARBA00022726"/>
    </source>
</evidence>
<dbReference type="InterPro" id="IPR005904">
    <property type="entry name" value="Hxn_phspho_trans"/>
</dbReference>
<comment type="catalytic activity">
    <reaction evidence="15">
        <text>IMP + diphosphate = hypoxanthine + 5-phospho-alpha-D-ribose 1-diphosphate</text>
        <dbReference type="Rhea" id="RHEA:17973"/>
        <dbReference type="ChEBI" id="CHEBI:17368"/>
        <dbReference type="ChEBI" id="CHEBI:33019"/>
        <dbReference type="ChEBI" id="CHEBI:58017"/>
        <dbReference type="ChEBI" id="CHEBI:58053"/>
        <dbReference type="EC" id="2.4.2.8"/>
    </reaction>
    <physiologicalReaction direction="right-to-left" evidence="15">
        <dbReference type="Rhea" id="RHEA:17975"/>
    </physiologicalReaction>
</comment>
<dbReference type="InterPro" id="IPR050408">
    <property type="entry name" value="HGPRT"/>
</dbReference>
<keyword evidence="19" id="KW-1185">Reference proteome</keyword>
<comment type="catalytic activity">
    <reaction evidence="14">
        <text>GMP + diphosphate = guanine + 5-phospho-alpha-D-ribose 1-diphosphate</text>
        <dbReference type="Rhea" id="RHEA:25424"/>
        <dbReference type="ChEBI" id="CHEBI:16235"/>
        <dbReference type="ChEBI" id="CHEBI:33019"/>
        <dbReference type="ChEBI" id="CHEBI:58017"/>
        <dbReference type="ChEBI" id="CHEBI:58115"/>
        <dbReference type="EC" id="2.4.2.8"/>
    </reaction>
    <physiologicalReaction direction="right-to-left" evidence="14">
        <dbReference type="Rhea" id="RHEA:25426"/>
    </physiologicalReaction>
</comment>
<reference evidence="18 19" key="1">
    <citation type="submission" date="2018-10" db="EMBL/GenBank/DDBJ databases">
        <title>Anaerotruncus faecis sp. nov., isolated from human feces.</title>
        <authorList>
            <person name="Wang Y.-J."/>
        </authorList>
    </citation>
    <scope>NUCLEOTIDE SEQUENCE [LARGE SCALE GENOMIC DNA]</scope>
    <source>
        <strain evidence="18 19">22A2-44</strain>
    </source>
</reference>
<comment type="cofactor">
    <cofactor evidence="1 16">
        <name>Mg(2+)</name>
        <dbReference type="ChEBI" id="CHEBI:18420"/>
    </cofactor>
</comment>
<keyword evidence="13 16" id="KW-0460">Magnesium</keyword>
<keyword evidence="9 16" id="KW-0808">Transferase</keyword>
<proteinExistence type="inferred from homology"/>
<dbReference type="GO" id="GO:0000166">
    <property type="term" value="F:nucleotide binding"/>
    <property type="evidence" value="ECO:0007669"/>
    <property type="project" value="UniProtKB-KW"/>
</dbReference>
<sequence length="179" mass="20009">MTDDILKVLIEEDAIAEKVKELGAKISADYAGKKLLVLGVLKGSFVFMADLIRAITVPCEIEFMAVSSYRSGVKSSGVVKIIKDIDINPQDYNILIVEDILDSGLTLKYLKELLMQRHASDIRIATLLDKPARRAADIQADYTCFEVPDEFVVGYGLDFAEKYRNLPYVGVLKPEVYEK</sequence>
<keyword evidence="11 16" id="KW-0660">Purine salvage</keyword>
<dbReference type="InterPro" id="IPR000836">
    <property type="entry name" value="PRTase_dom"/>
</dbReference>
<evidence type="ECO:0000256" key="13">
    <source>
        <dbReference type="ARBA" id="ARBA00022842"/>
    </source>
</evidence>
<dbReference type="GO" id="GO:0006166">
    <property type="term" value="P:purine ribonucleoside salvage"/>
    <property type="evidence" value="ECO:0007669"/>
    <property type="project" value="UniProtKB-KW"/>
</dbReference>
<evidence type="ECO:0000256" key="7">
    <source>
        <dbReference type="ARBA" id="ARBA00022490"/>
    </source>
</evidence>
<dbReference type="SUPFAM" id="SSF53271">
    <property type="entry name" value="PRTase-like"/>
    <property type="match status" value="1"/>
</dbReference>
<gene>
    <name evidence="18" type="primary">hpt</name>
    <name evidence="18" type="ORF">D4A47_03495</name>
</gene>
<evidence type="ECO:0000256" key="8">
    <source>
        <dbReference type="ARBA" id="ARBA00022676"/>
    </source>
</evidence>
<evidence type="ECO:0000256" key="16">
    <source>
        <dbReference type="RuleBase" id="RU364099"/>
    </source>
</evidence>
<comment type="subcellular location">
    <subcellularLocation>
        <location evidence="3 16">Cytoplasm</location>
    </subcellularLocation>
</comment>
<dbReference type="GO" id="GO:0000287">
    <property type="term" value="F:magnesium ion binding"/>
    <property type="evidence" value="ECO:0007669"/>
    <property type="project" value="TreeGrafter"/>
</dbReference>
<evidence type="ECO:0000313" key="19">
    <source>
        <dbReference type="Proteomes" id="UP000276301"/>
    </source>
</evidence>
<evidence type="ECO:0000256" key="2">
    <source>
        <dbReference type="ARBA" id="ARBA00002049"/>
    </source>
</evidence>
<comment type="caution">
    <text evidence="18">The sequence shown here is derived from an EMBL/GenBank/DDBJ whole genome shotgun (WGS) entry which is preliminary data.</text>
</comment>
<evidence type="ECO:0000256" key="3">
    <source>
        <dbReference type="ARBA" id="ARBA00004496"/>
    </source>
</evidence>
<evidence type="ECO:0000313" key="18">
    <source>
        <dbReference type="EMBL" id="RLL13635.1"/>
    </source>
</evidence>
<dbReference type="PANTHER" id="PTHR43340">
    <property type="entry name" value="HYPOXANTHINE-GUANINE PHOSPHORIBOSYLTRANSFERASE"/>
    <property type="match status" value="1"/>
</dbReference>
<evidence type="ECO:0000259" key="17">
    <source>
        <dbReference type="Pfam" id="PF00156"/>
    </source>
</evidence>
<keyword evidence="12 16" id="KW-0547">Nucleotide-binding</keyword>
<evidence type="ECO:0000256" key="1">
    <source>
        <dbReference type="ARBA" id="ARBA00001946"/>
    </source>
</evidence>